<proteinExistence type="predicted"/>
<comment type="caution">
    <text evidence="1">The sequence shown here is derived from an EMBL/GenBank/DDBJ whole genome shotgun (WGS) entry which is preliminary data.</text>
</comment>
<protein>
    <submittedName>
        <fullName evidence="1">Uncharacterized protein</fullName>
    </submittedName>
</protein>
<keyword evidence="2" id="KW-1185">Reference proteome</keyword>
<feature type="non-terminal residue" evidence="1">
    <location>
        <position position="88"/>
    </location>
</feature>
<accession>A0ABX9WNS4</accession>
<gene>
    <name evidence="1" type="ORF">EFS38_20840</name>
</gene>
<sequence length="88" mass="9791">SLKNLAYELQLAGTDDAVKAFNGRYAEAQKIYQDLQPILSGDSQKLTETLWKYTTQYASLNQDYIRAWGELKKAENAVKTGGDKSSAV</sequence>
<evidence type="ECO:0000313" key="2">
    <source>
        <dbReference type="Proteomes" id="UP000271870"/>
    </source>
</evidence>
<evidence type="ECO:0000313" key="1">
    <source>
        <dbReference type="EMBL" id="RNM15395.1"/>
    </source>
</evidence>
<organism evidence="1 2">
    <name type="scientific">Dickeya undicola</name>
    <dbReference type="NCBI Taxonomy" id="1577887"/>
    <lineage>
        <taxon>Bacteria</taxon>
        <taxon>Pseudomonadati</taxon>
        <taxon>Pseudomonadota</taxon>
        <taxon>Gammaproteobacteria</taxon>
        <taxon>Enterobacterales</taxon>
        <taxon>Pectobacteriaceae</taxon>
        <taxon>Dickeya</taxon>
    </lineage>
</organism>
<reference evidence="1 2" key="1">
    <citation type="submission" date="2018-11" db="EMBL/GenBank/DDBJ databases">
        <title>Characterization of surface water Dickeya isolates.</title>
        <authorList>
            <person name="Van Gijsegem F."/>
            <person name="Pedron J."/>
        </authorList>
    </citation>
    <scope>NUCLEOTIDE SEQUENCE [LARGE SCALE GENOMIC DNA]</scope>
    <source>
        <strain evidence="1 2">FVG10-MFV-A16</strain>
    </source>
</reference>
<dbReference type="Proteomes" id="UP000271870">
    <property type="component" value="Unassembled WGS sequence"/>
</dbReference>
<feature type="non-terminal residue" evidence="1">
    <location>
        <position position="1"/>
    </location>
</feature>
<dbReference type="EMBL" id="RJLS01000136">
    <property type="protein sequence ID" value="RNM15395.1"/>
    <property type="molecule type" value="Genomic_DNA"/>
</dbReference>
<name>A0ABX9WNS4_9GAMM</name>